<feature type="signal peptide" evidence="1">
    <location>
        <begin position="1"/>
        <end position="26"/>
    </location>
</feature>
<dbReference type="EMBL" id="JBHDIY010000002">
    <property type="protein sequence ID" value="MFL4469185.1"/>
    <property type="molecule type" value="Genomic_DNA"/>
</dbReference>
<feature type="chain" id="PRO_5045145263" evidence="1">
    <location>
        <begin position="27"/>
        <end position="131"/>
    </location>
</feature>
<protein>
    <submittedName>
        <fullName evidence="3">DM13 domain-containing protein</fullName>
    </submittedName>
</protein>
<dbReference type="Proteomes" id="UP001627408">
    <property type="component" value="Unassembled WGS sequence"/>
</dbReference>
<dbReference type="PROSITE" id="PS51549">
    <property type="entry name" value="DM13"/>
    <property type="match status" value="1"/>
</dbReference>
<dbReference type="RefSeq" id="WP_407590957.1">
    <property type="nucleotide sequence ID" value="NZ_JBHDIY010000002.1"/>
</dbReference>
<name>A0ABW8UPZ4_9RHOB</name>
<accession>A0ABW8UPZ4</accession>
<sequence>MISILKNILAIALAGFISFAAVSANAGSVASGTFVGASDHITTGGVEVIKNDDGSHTVVLGEDFSLDGAPDPRVGFGKDGKYDTATGMGLLKSLNGQQSFVVPAGVDPADYNEIYIWCLKFSVPLGVAAIN</sequence>
<dbReference type="InterPro" id="IPR019545">
    <property type="entry name" value="DM13_domain"/>
</dbReference>
<keyword evidence="4" id="KW-1185">Reference proteome</keyword>
<evidence type="ECO:0000313" key="3">
    <source>
        <dbReference type="EMBL" id="MFL4469185.1"/>
    </source>
</evidence>
<evidence type="ECO:0000313" key="4">
    <source>
        <dbReference type="Proteomes" id="UP001627408"/>
    </source>
</evidence>
<comment type="caution">
    <text evidence="3">The sequence shown here is derived from an EMBL/GenBank/DDBJ whole genome shotgun (WGS) entry which is preliminary data.</text>
</comment>
<evidence type="ECO:0000259" key="2">
    <source>
        <dbReference type="PROSITE" id="PS51549"/>
    </source>
</evidence>
<organism evidence="3 4">
    <name type="scientific">Tateyamaria armeniaca</name>
    <dbReference type="NCBI Taxonomy" id="2518930"/>
    <lineage>
        <taxon>Bacteria</taxon>
        <taxon>Pseudomonadati</taxon>
        <taxon>Pseudomonadota</taxon>
        <taxon>Alphaproteobacteria</taxon>
        <taxon>Rhodobacterales</taxon>
        <taxon>Roseobacteraceae</taxon>
        <taxon>Tateyamaria</taxon>
    </lineage>
</organism>
<reference evidence="3 4" key="1">
    <citation type="submission" date="2024-08" db="EMBL/GenBank/DDBJ databases">
        <title>Tateyamaria sp. nov., isolated from marine algae.</title>
        <authorList>
            <person name="Choi B.J."/>
            <person name="Kim J.M."/>
            <person name="Lee J.K."/>
            <person name="Choi D.G."/>
            <person name="Bayburt H."/>
            <person name="Baek J.H."/>
            <person name="Han D.M."/>
            <person name="Jeon C.O."/>
        </authorList>
    </citation>
    <scope>NUCLEOTIDE SEQUENCE [LARGE SCALE GENOMIC DNA]</scope>
    <source>
        <strain evidence="3 4">KMU-156</strain>
    </source>
</reference>
<gene>
    <name evidence="3" type="ORF">ACERZ8_04610</name>
</gene>
<evidence type="ECO:0000256" key="1">
    <source>
        <dbReference type="SAM" id="SignalP"/>
    </source>
</evidence>
<feature type="domain" description="DM13" evidence="2">
    <location>
        <begin position="32"/>
        <end position="131"/>
    </location>
</feature>
<dbReference type="Pfam" id="PF10517">
    <property type="entry name" value="DM13"/>
    <property type="match status" value="1"/>
</dbReference>
<proteinExistence type="predicted"/>
<keyword evidence="1" id="KW-0732">Signal</keyword>